<dbReference type="PANTHER" id="PTHR30037">
    <property type="entry name" value="DNA-3-METHYLADENINE GLYCOSYLASE 1"/>
    <property type="match status" value="1"/>
</dbReference>
<keyword evidence="1" id="KW-0479">Metal-binding</keyword>
<dbReference type="GO" id="GO:0008725">
    <property type="term" value="F:DNA-3-methyladenine glycosylase activity"/>
    <property type="evidence" value="ECO:0007669"/>
    <property type="project" value="InterPro"/>
</dbReference>
<dbReference type="KEGG" id="gti:FXF46_01140"/>
<dbReference type="Pfam" id="PF03352">
    <property type="entry name" value="Adenine_glyco"/>
    <property type="match status" value="1"/>
</dbReference>
<reference evidence="2 3" key="1">
    <citation type="submission" date="2019-08" db="EMBL/GenBank/DDBJ databases">
        <title>Gluconobacter frateurii HD924 genome.</title>
        <authorList>
            <person name="Liu Y."/>
            <person name="Zhang P."/>
        </authorList>
    </citation>
    <scope>NUCLEOTIDE SEQUENCE [LARGE SCALE GENOMIC DNA]</scope>
    <source>
        <strain evidence="2 3">HD924</strain>
    </source>
</reference>
<sequence length="192" mass="21920">MPVPAPETDHPRCRWAMTDPLLRQYHDEEWGVPVRDSRLLWETLVLESFQAGLSWLIVLRRREGFRRAFAGFDPEKVARFTDEDVERLMQDEGIIRARAKIVATIGNARAYLAMRDNGEDFADFMSKLVPDAPIHNPSGTVLSQSPLSVKISKELKSRGFRFVGPVIVYAWMQAVGLVHDHDPNCFRYTPAP</sequence>
<gene>
    <name evidence="2" type="ORF">FXF46_01140</name>
</gene>
<dbReference type="InterPro" id="IPR005019">
    <property type="entry name" value="Adenine_glyco"/>
</dbReference>
<feature type="binding site" evidence="1">
    <location>
        <position position="26"/>
    </location>
    <ligand>
        <name>Zn(2+)</name>
        <dbReference type="ChEBI" id="CHEBI:29105"/>
    </ligand>
</feature>
<evidence type="ECO:0000256" key="1">
    <source>
        <dbReference type="PIRSR" id="PIRSR605019-1"/>
    </source>
</evidence>
<name>A0AAP9EPA1_GLUTH</name>
<dbReference type="EMBL" id="CP043043">
    <property type="protein sequence ID" value="QEH95018.1"/>
    <property type="molecule type" value="Genomic_DNA"/>
</dbReference>
<keyword evidence="1" id="KW-0862">Zinc</keyword>
<dbReference type="AlphaFoldDB" id="A0AAP9EPA1"/>
<feature type="binding site" evidence="1">
    <location>
        <position position="181"/>
    </location>
    <ligand>
        <name>Zn(2+)</name>
        <dbReference type="ChEBI" id="CHEBI:29105"/>
    </ligand>
</feature>
<dbReference type="GO" id="GO:0046872">
    <property type="term" value="F:metal ion binding"/>
    <property type="evidence" value="ECO:0007669"/>
    <property type="project" value="UniProtKB-KW"/>
</dbReference>
<dbReference type="SUPFAM" id="SSF48150">
    <property type="entry name" value="DNA-glycosylase"/>
    <property type="match status" value="1"/>
</dbReference>
<dbReference type="Gene3D" id="1.10.340.30">
    <property type="entry name" value="Hypothetical protein, domain 2"/>
    <property type="match status" value="1"/>
</dbReference>
<proteinExistence type="predicted"/>
<feature type="binding site" evidence="1">
    <location>
        <position position="185"/>
    </location>
    <ligand>
        <name>Zn(2+)</name>
        <dbReference type="ChEBI" id="CHEBI:29105"/>
    </ligand>
</feature>
<protein>
    <submittedName>
        <fullName evidence="2">DNA-3-methyladenine glycosylase I</fullName>
    </submittedName>
</protein>
<feature type="binding site" evidence="1">
    <location>
        <position position="13"/>
    </location>
    <ligand>
        <name>Zn(2+)</name>
        <dbReference type="ChEBI" id="CHEBI:29105"/>
    </ligand>
</feature>
<dbReference type="GO" id="GO:0006284">
    <property type="term" value="P:base-excision repair"/>
    <property type="evidence" value="ECO:0007669"/>
    <property type="project" value="InterPro"/>
</dbReference>
<evidence type="ECO:0000313" key="2">
    <source>
        <dbReference type="EMBL" id="QEH95018.1"/>
    </source>
</evidence>
<dbReference type="InterPro" id="IPR052891">
    <property type="entry name" value="DNA-3mA_glycosylase"/>
</dbReference>
<organism evidence="2 3">
    <name type="scientific">Gluconobacter thailandicus</name>
    <dbReference type="NCBI Taxonomy" id="257438"/>
    <lineage>
        <taxon>Bacteria</taxon>
        <taxon>Pseudomonadati</taxon>
        <taxon>Pseudomonadota</taxon>
        <taxon>Alphaproteobacteria</taxon>
        <taxon>Acetobacterales</taxon>
        <taxon>Acetobacteraceae</taxon>
        <taxon>Gluconobacter</taxon>
    </lineage>
</organism>
<dbReference type="Proteomes" id="UP000323560">
    <property type="component" value="Chromosome"/>
</dbReference>
<accession>A0AAP9EPA1</accession>
<dbReference type="PANTHER" id="PTHR30037:SF4">
    <property type="entry name" value="DNA-3-METHYLADENINE GLYCOSYLASE I"/>
    <property type="match status" value="1"/>
</dbReference>
<dbReference type="InterPro" id="IPR011257">
    <property type="entry name" value="DNA_glycosylase"/>
</dbReference>
<evidence type="ECO:0000313" key="3">
    <source>
        <dbReference type="Proteomes" id="UP000323560"/>
    </source>
</evidence>